<gene>
    <name evidence="2" type="ORF">DN412_19435</name>
</gene>
<sequence length="254" mass="27454">MKLATLQQDFHTWLTTASPEAALRLGPATAAGLAVYQNNYRAQLVGCLETSYPNVHAWLGDEAFLASAVAHVDRQPPHAWTLDAYADGFDTTLAARYPDNPDLHELAWIEHAMSVAFVAADAAPPSAQALAGVDWESARLVLVPSLRMRTATTNAQDLWTALNDGTPVPDSEMLEAPAGLIVWRRAFGCYLNLVDALELDALRQVQADGRFEALCEWLVTRLGEDEGIDAAGAMLARWLGNGLVAAVESENESV</sequence>
<dbReference type="Pfam" id="PF09836">
    <property type="entry name" value="DUF2063"/>
    <property type="match status" value="1"/>
</dbReference>
<keyword evidence="3" id="KW-1185">Reference proteome</keyword>
<feature type="domain" description="Putative DNA-binding" evidence="1">
    <location>
        <begin position="6"/>
        <end position="89"/>
    </location>
</feature>
<dbReference type="Proteomes" id="UP000255165">
    <property type="component" value="Unassembled WGS sequence"/>
</dbReference>
<name>A0A370NSJ5_9BURK</name>
<reference evidence="3" key="1">
    <citation type="submission" date="2018-06" db="EMBL/GenBank/DDBJ databases">
        <authorList>
            <person name="Feng T."/>
            <person name="Jeon C.O."/>
        </authorList>
    </citation>
    <scope>NUCLEOTIDE SEQUENCE [LARGE SCALE GENOMIC DNA]</scope>
    <source>
        <strain evidence="3">S23</strain>
    </source>
</reference>
<dbReference type="EMBL" id="QKWJ01000024">
    <property type="protein sequence ID" value="RDK08592.1"/>
    <property type="molecule type" value="Genomic_DNA"/>
</dbReference>
<dbReference type="AlphaFoldDB" id="A0A370NSJ5"/>
<protein>
    <submittedName>
        <fullName evidence="2">DUF2063 domain-containing protein</fullName>
    </submittedName>
</protein>
<dbReference type="InterPro" id="IPR018640">
    <property type="entry name" value="DUF2063"/>
</dbReference>
<organism evidence="2 3">
    <name type="scientific">Cupriavidus lacunae</name>
    <dbReference type="NCBI Taxonomy" id="2666307"/>
    <lineage>
        <taxon>Bacteria</taxon>
        <taxon>Pseudomonadati</taxon>
        <taxon>Pseudomonadota</taxon>
        <taxon>Betaproteobacteria</taxon>
        <taxon>Burkholderiales</taxon>
        <taxon>Burkholderiaceae</taxon>
        <taxon>Cupriavidus</taxon>
    </lineage>
</organism>
<evidence type="ECO:0000313" key="3">
    <source>
        <dbReference type="Proteomes" id="UP000255165"/>
    </source>
</evidence>
<evidence type="ECO:0000313" key="2">
    <source>
        <dbReference type="EMBL" id="RDK08592.1"/>
    </source>
</evidence>
<comment type="caution">
    <text evidence="2">The sequence shown here is derived from an EMBL/GenBank/DDBJ whole genome shotgun (WGS) entry which is preliminary data.</text>
</comment>
<accession>A0A370NSJ5</accession>
<dbReference type="RefSeq" id="WP_115213095.1">
    <property type="nucleotide sequence ID" value="NZ_QKWJ01000024.1"/>
</dbReference>
<evidence type="ECO:0000259" key="1">
    <source>
        <dbReference type="Pfam" id="PF09836"/>
    </source>
</evidence>
<proteinExistence type="predicted"/>